<sequence length="58" mass="6652">MGERQEIARAHTLVQYKVYSSSRVALFLCIKFLDGHVSHSASEMTNISFFACFFISEF</sequence>
<evidence type="ECO:0000313" key="2">
    <source>
        <dbReference type="Proteomes" id="UP000289340"/>
    </source>
</evidence>
<organism evidence="1 2">
    <name type="scientific">Glycine soja</name>
    <name type="common">Wild soybean</name>
    <dbReference type="NCBI Taxonomy" id="3848"/>
    <lineage>
        <taxon>Eukaryota</taxon>
        <taxon>Viridiplantae</taxon>
        <taxon>Streptophyta</taxon>
        <taxon>Embryophyta</taxon>
        <taxon>Tracheophyta</taxon>
        <taxon>Spermatophyta</taxon>
        <taxon>Magnoliopsida</taxon>
        <taxon>eudicotyledons</taxon>
        <taxon>Gunneridae</taxon>
        <taxon>Pentapetalae</taxon>
        <taxon>rosids</taxon>
        <taxon>fabids</taxon>
        <taxon>Fabales</taxon>
        <taxon>Fabaceae</taxon>
        <taxon>Papilionoideae</taxon>
        <taxon>50 kb inversion clade</taxon>
        <taxon>NPAAA clade</taxon>
        <taxon>indigoferoid/millettioid clade</taxon>
        <taxon>Phaseoleae</taxon>
        <taxon>Glycine</taxon>
        <taxon>Glycine subgen. Soja</taxon>
    </lineage>
</organism>
<comment type="caution">
    <text evidence="1">The sequence shown here is derived from an EMBL/GenBank/DDBJ whole genome shotgun (WGS) entry which is preliminary data.</text>
</comment>
<reference evidence="1 2" key="1">
    <citation type="submission" date="2018-09" db="EMBL/GenBank/DDBJ databases">
        <title>A high-quality reference genome of wild soybean provides a powerful tool to mine soybean genomes.</title>
        <authorList>
            <person name="Xie M."/>
            <person name="Chung C.Y.L."/>
            <person name="Li M.-W."/>
            <person name="Wong F.-L."/>
            <person name="Chan T.-F."/>
            <person name="Lam H.-M."/>
        </authorList>
    </citation>
    <scope>NUCLEOTIDE SEQUENCE [LARGE SCALE GENOMIC DNA]</scope>
    <source>
        <strain evidence="2">cv. W05</strain>
        <tissue evidence="1">Hypocotyl of etiolated seedlings</tissue>
    </source>
</reference>
<gene>
    <name evidence="1" type="ORF">D0Y65_012959</name>
</gene>
<keyword evidence="2" id="KW-1185">Reference proteome</keyword>
<dbReference type="AlphaFoldDB" id="A0A445KRR2"/>
<accession>A0A445KRR2</accession>
<dbReference type="Proteomes" id="UP000289340">
    <property type="component" value="Chromosome 5"/>
</dbReference>
<proteinExistence type="predicted"/>
<name>A0A445KRR2_GLYSO</name>
<protein>
    <submittedName>
        <fullName evidence="1">Uncharacterized protein</fullName>
    </submittedName>
</protein>
<evidence type="ECO:0000313" key="1">
    <source>
        <dbReference type="EMBL" id="RZC13622.1"/>
    </source>
</evidence>
<dbReference type="EMBL" id="QZWG01000005">
    <property type="protein sequence ID" value="RZC13622.1"/>
    <property type="molecule type" value="Genomic_DNA"/>
</dbReference>